<accession>A0A6J7JV48</accession>
<feature type="region of interest" description="Disordered" evidence="1">
    <location>
        <begin position="1"/>
        <end position="22"/>
    </location>
</feature>
<gene>
    <name evidence="2" type="ORF">UFOPK3773_01133</name>
</gene>
<proteinExistence type="predicted"/>
<reference evidence="2" key="1">
    <citation type="submission" date="2020-05" db="EMBL/GenBank/DDBJ databases">
        <authorList>
            <person name="Chiriac C."/>
            <person name="Salcher M."/>
            <person name="Ghai R."/>
            <person name="Kavagutti S V."/>
        </authorList>
    </citation>
    <scope>NUCLEOTIDE SEQUENCE</scope>
</reference>
<protein>
    <submittedName>
        <fullName evidence="2">Unannotated protein</fullName>
    </submittedName>
</protein>
<sequence>MHPAGILLDGADQPGPQPGHTREESLLGRLAQREVEAHIGLVDTEAFTEGGNVGRK</sequence>
<evidence type="ECO:0000256" key="1">
    <source>
        <dbReference type="SAM" id="MobiDB-lite"/>
    </source>
</evidence>
<name>A0A6J7JV48_9ZZZZ</name>
<dbReference type="AlphaFoldDB" id="A0A6J7JV48"/>
<dbReference type="EMBL" id="CAFBNF010000121">
    <property type="protein sequence ID" value="CAB4946054.1"/>
    <property type="molecule type" value="Genomic_DNA"/>
</dbReference>
<organism evidence="2">
    <name type="scientific">freshwater metagenome</name>
    <dbReference type="NCBI Taxonomy" id="449393"/>
    <lineage>
        <taxon>unclassified sequences</taxon>
        <taxon>metagenomes</taxon>
        <taxon>ecological metagenomes</taxon>
    </lineage>
</organism>
<evidence type="ECO:0000313" key="2">
    <source>
        <dbReference type="EMBL" id="CAB4946054.1"/>
    </source>
</evidence>